<name>A0A8X7BB25_TRICX</name>
<organism evidence="1 2">
    <name type="scientific">Trichonephila clavipes</name>
    <name type="common">Golden silk orbweaver</name>
    <name type="synonym">Nephila clavipes</name>
    <dbReference type="NCBI Taxonomy" id="2585209"/>
    <lineage>
        <taxon>Eukaryota</taxon>
        <taxon>Metazoa</taxon>
        <taxon>Ecdysozoa</taxon>
        <taxon>Arthropoda</taxon>
        <taxon>Chelicerata</taxon>
        <taxon>Arachnida</taxon>
        <taxon>Araneae</taxon>
        <taxon>Araneomorphae</taxon>
        <taxon>Entelegynae</taxon>
        <taxon>Araneoidea</taxon>
        <taxon>Nephilidae</taxon>
        <taxon>Trichonephila</taxon>
    </lineage>
</organism>
<proteinExistence type="predicted"/>
<dbReference type="EMBL" id="BMAU01021371">
    <property type="protein sequence ID" value="GFY25530.1"/>
    <property type="molecule type" value="Genomic_DNA"/>
</dbReference>
<sequence>MYSVAADIALPMDAVTVDVTRVEVALRFRLATIVIYRSSAGVVTLGRPPTGLRTTVCVVWNCFHKREITE</sequence>
<dbReference type="AlphaFoldDB" id="A0A8X7BB25"/>
<evidence type="ECO:0000313" key="2">
    <source>
        <dbReference type="Proteomes" id="UP000887159"/>
    </source>
</evidence>
<gene>
    <name evidence="1" type="primary">NCL1_27389</name>
    <name evidence="1" type="ORF">TNCV_2486501</name>
</gene>
<comment type="caution">
    <text evidence="1">The sequence shown here is derived from an EMBL/GenBank/DDBJ whole genome shotgun (WGS) entry which is preliminary data.</text>
</comment>
<protein>
    <submittedName>
        <fullName evidence="1">Uncharacterized protein</fullName>
    </submittedName>
</protein>
<dbReference type="Proteomes" id="UP000887159">
    <property type="component" value="Unassembled WGS sequence"/>
</dbReference>
<reference evidence="1" key="1">
    <citation type="submission" date="2020-08" db="EMBL/GenBank/DDBJ databases">
        <title>Multicomponent nature underlies the extraordinary mechanical properties of spider dragline silk.</title>
        <authorList>
            <person name="Kono N."/>
            <person name="Nakamura H."/>
            <person name="Mori M."/>
            <person name="Yoshida Y."/>
            <person name="Ohtoshi R."/>
            <person name="Malay A.D."/>
            <person name="Moran D.A.P."/>
            <person name="Tomita M."/>
            <person name="Numata K."/>
            <person name="Arakawa K."/>
        </authorList>
    </citation>
    <scope>NUCLEOTIDE SEQUENCE</scope>
</reference>
<keyword evidence="2" id="KW-1185">Reference proteome</keyword>
<evidence type="ECO:0000313" key="1">
    <source>
        <dbReference type="EMBL" id="GFY25530.1"/>
    </source>
</evidence>
<accession>A0A8X7BB25</accession>